<sequence length="48" mass="5177">MIMALGSDLPLKLKKQGSGDLPLEIAQYKDSIVSCNANDVFATIKIIL</sequence>
<evidence type="ECO:0000313" key="1">
    <source>
        <dbReference type="EMBL" id="MBB5622203.1"/>
    </source>
</evidence>
<dbReference type="Pfam" id="PF19635">
    <property type="entry name" value="DUF6138"/>
    <property type="match status" value="1"/>
</dbReference>
<protein>
    <submittedName>
        <fullName evidence="1">Uncharacterized protein</fullName>
    </submittedName>
</protein>
<reference evidence="1 2" key="1">
    <citation type="submission" date="2020-08" db="EMBL/GenBank/DDBJ databases">
        <title>Genomic Encyclopedia of Type Strains, Phase IV (KMG-V): Genome sequencing to study the core and pangenomes of soil and plant-associated prokaryotes.</title>
        <authorList>
            <person name="Whitman W."/>
        </authorList>
    </citation>
    <scope>NUCLEOTIDE SEQUENCE [LARGE SCALE GENOMIC DNA]</scope>
    <source>
        <strain evidence="1 2">MP7CTX6</strain>
    </source>
</reference>
<comment type="caution">
    <text evidence="1">The sequence shown here is derived from an EMBL/GenBank/DDBJ whole genome shotgun (WGS) entry which is preliminary data.</text>
</comment>
<dbReference type="AlphaFoldDB" id="A0A7W8YUV5"/>
<gene>
    <name evidence="1" type="ORF">HDE69_003268</name>
</gene>
<dbReference type="InterPro" id="IPR046136">
    <property type="entry name" value="DUF6138"/>
</dbReference>
<evidence type="ECO:0000313" key="2">
    <source>
        <dbReference type="Proteomes" id="UP000537718"/>
    </source>
</evidence>
<dbReference type="Proteomes" id="UP000537718">
    <property type="component" value="Unassembled WGS sequence"/>
</dbReference>
<proteinExistence type="predicted"/>
<name>A0A7W8YUV5_9SPHI</name>
<organism evidence="1 2">
    <name type="scientific">Pedobacter cryoconitis</name>
    <dbReference type="NCBI Taxonomy" id="188932"/>
    <lineage>
        <taxon>Bacteria</taxon>
        <taxon>Pseudomonadati</taxon>
        <taxon>Bacteroidota</taxon>
        <taxon>Sphingobacteriia</taxon>
        <taxon>Sphingobacteriales</taxon>
        <taxon>Sphingobacteriaceae</taxon>
        <taxon>Pedobacter</taxon>
    </lineage>
</organism>
<accession>A0A7W8YUV5</accession>
<dbReference type="EMBL" id="JACHCF010000007">
    <property type="protein sequence ID" value="MBB5622203.1"/>
    <property type="molecule type" value="Genomic_DNA"/>
</dbReference>